<reference evidence="2 3" key="1">
    <citation type="submission" date="2015-10" db="EMBL/GenBank/DDBJ databases">
        <authorList>
            <person name="Gilbert D.G."/>
        </authorList>
    </citation>
    <scope>NUCLEOTIDE SEQUENCE [LARGE SCALE GENOMIC DNA]</scope>
    <source>
        <strain evidence="2">COMA1</strain>
    </source>
</reference>
<organism evidence="2 3">
    <name type="scientific">Candidatus Nitrospira nitrosa</name>
    <dbReference type="NCBI Taxonomy" id="1742972"/>
    <lineage>
        <taxon>Bacteria</taxon>
        <taxon>Pseudomonadati</taxon>
        <taxon>Nitrospirota</taxon>
        <taxon>Nitrospiria</taxon>
        <taxon>Nitrospirales</taxon>
        <taxon>Nitrospiraceae</taxon>
        <taxon>Nitrospira</taxon>
    </lineage>
</organism>
<accession>A0A0S4L737</accession>
<sequence>MTPQRILYKHSVKNLTTPSIQRATLRGDVVSCGSLAGILLIVVGCSVLTRTPPTVSPQTVSLTPAVWFSPSVTAAEVAYDTPCGEKRTMALADRLITSVPKQLNRTFTQVTTENQAEEPLASDGAIEVGVGTRRINLAVPPQGHGSYPATAALGMEMVFLARDGTVLFSKKLEGVGRGTVTVAERSCVVEGLDGILQEAIDSVADGLAKQMALSSQIREYAATKDTWKSIAGQSKPEPKPTAPISGAAVIPPPAAPELTQPVQATPSELVQPAHVNFRAIIRDESRDQFLDPDESITIEVEVKNEGPVDAKDVVLVMEGKDKLAGVFPGEMAVGTLQPGEVKRATLTKHVTATESTSHGELSLSLRSASPLGLVPPPKIFVFGAKPKQPENVMAPDVDQLPSTLTAFKEPKAVIISIGVGRFHDEQVPVVNHASHDAAVMAEYFHTIGNVPRERMRVLLDRQAQLGDFKETFEKWLRKKADAATDLYVFFSGRALVDGASGAVSLMAYDGAPAGPTGVYPLRQLQEAIQRLPIRRAVLVFDVSLDPAPGADLATIPQPDWESGRSDAGKDVEMWMVGNLKLQEAQAHDYSKHGLFTYYLLRGLQGVADLNRDSIVTAGELCTYARNQVIQVTRDQLKSRQEPFCLPQVGRGGMARIYPIARGNNPKPPVIQKAPETPADPSTPRPNFMQVGP</sequence>
<evidence type="ECO:0008006" key="4">
    <source>
        <dbReference type="Google" id="ProtNLM"/>
    </source>
</evidence>
<evidence type="ECO:0000256" key="1">
    <source>
        <dbReference type="SAM" id="MobiDB-lite"/>
    </source>
</evidence>
<evidence type="ECO:0000313" key="2">
    <source>
        <dbReference type="EMBL" id="CUS31670.1"/>
    </source>
</evidence>
<feature type="region of interest" description="Disordered" evidence="1">
    <location>
        <begin position="230"/>
        <end position="256"/>
    </location>
</feature>
<name>A0A0S4L737_9BACT</name>
<dbReference type="STRING" id="1742972.COMA1_10217"/>
<gene>
    <name evidence="2" type="ORF">COMA1_10217</name>
</gene>
<keyword evidence="3" id="KW-1185">Reference proteome</keyword>
<protein>
    <recommendedName>
        <fullName evidence="4">Caspase family p20 domain-containing protein</fullName>
    </recommendedName>
</protein>
<dbReference type="Gene3D" id="3.40.50.1460">
    <property type="match status" value="1"/>
</dbReference>
<proteinExistence type="predicted"/>
<dbReference type="AlphaFoldDB" id="A0A0S4L737"/>
<dbReference type="Proteomes" id="UP000199032">
    <property type="component" value="Unassembled WGS sequence"/>
</dbReference>
<dbReference type="EMBL" id="CZQA01000001">
    <property type="protein sequence ID" value="CUS31670.1"/>
    <property type="molecule type" value="Genomic_DNA"/>
</dbReference>
<feature type="region of interest" description="Disordered" evidence="1">
    <location>
        <begin position="661"/>
        <end position="692"/>
    </location>
</feature>
<evidence type="ECO:0000313" key="3">
    <source>
        <dbReference type="Proteomes" id="UP000199032"/>
    </source>
</evidence>